<reference evidence="5 6" key="1">
    <citation type="submission" date="2023-02" db="EMBL/GenBank/DDBJ databases">
        <title>Gemone sequence of Telluria chitinolytica ACM 3522T.</title>
        <authorList>
            <person name="Frediansyah A."/>
            <person name="Miess H."/>
            <person name="Gross H."/>
        </authorList>
    </citation>
    <scope>NUCLEOTIDE SEQUENCE [LARGE SCALE GENOMIC DNA]</scope>
    <source>
        <strain evidence="5 6">ACM 3522</strain>
    </source>
</reference>
<evidence type="ECO:0000313" key="6">
    <source>
        <dbReference type="Proteomes" id="UP001216510"/>
    </source>
</evidence>
<dbReference type="PROSITE" id="PS50995">
    <property type="entry name" value="HTH_MARR_2"/>
    <property type="match status" value="1"/>
</dbReference>
<evidence type="ECO:0000256" key="1">
    <source>
        <dbReference type="ARBA" id="ARBA00023015"/>
    </source>
</evidence>
<proteinExistence type="predicted"/>
<evidence type="ECO:0000313" key="5">
    <source>
        <dbReference type="EMBL" id="WEF33539.1"/>
    </source>
</evidence>
<evidence type="ECO:0000256" key="2">
    <source>
        <dbReference type="ARBA" id="ARBA00023125"/>
    </source>
</evidence>
<dbReference type="Proteomes" id="UP001216510">
    <property type="component" value="Chromosome"/>
</dbReference>
<keyword evidence="2" id="KW-0238">DNA-binding</keyword>
<dbReference type="PRINTS" id="PR00598">
    <property type="entry name" value="HTHMARR"/>
</dbReference>
<dbReference type="SMART" id="SM00347">
    <property type="entry name" value="HTH_MARR"/>
    <property type="match status" value="1"/>
</dbReference>
<dbReference type="PANTHER" id="PTHR33164">
    <property type="entry name" value="TRANSCRIPTIONAL REGULATOR, MARR FAMILY"/>
    <property type="match status" value="1"/>
</dbReference>
<name>A0ABY8BCA2_9BURK</name>
<dbReference type="Gene3D" id="1.10.10.10">
    <property type="entry name" value="Winged helix-like DNA-binding domain superfamily/Winged helix DNA-binding domain"/>
    <property type="match status" value="1"/>
</dbReference>
<dbReference type="InterPro" id="IPR039422">
    <property type="entry name" value="MarR/SlyA-like"/>
</dbReference>
<dbReference type="InterPro" id="IPR036388">
    <property type="entry name" value="WH-like_DNA-bd_sf"/>
</dbReference>
<dbReference type="PROSITE" id="PS01117">
    <property type="entry name" value="HTH_MARR_1"/>
    <property type="match status" value="1"/>
</dbReference>
<protein>
    <submittedName>
        <fullName evidence="5">MarR family transcriptional regulator</fullName>
    </submittedName>
</protein>
<dbReference type="InterPro" id="IPR000835">
    <property type="entry name" value="HTH_MarR-typ"/>
</dbReference>
<evidence type="ECO:0000256" key="3">
    <source>
        <dbReference type="ARBA" id="ARBA00023163"/>
    </source>
</evidence>
<dbReference type="InterPro" id="IPR023187">
    <property type="entry name" value="Tscrpt_reg_MarR-type_CS"/>
</dbReference>
<gene>
    <name evidence="5" type="ORF">PX653_01735</name>
</gene>
<dbReference type="EMBL" id="CP119083">
    <property type="protein sequence ID" value="WEF33539.1"/>
    <property type="molecule type" value="Genomic_DNA"/>
</dbReference>
<organism evidence="5 6">
    <name type="scientific">Pseudoduganella chitinolytica</name>
    <dbReference type="NCBI Taxonomy" id="34070"/>
    <lineage>
        <taxon>Bacteria</taxon>
        <taxon>Pseudomonadati</taxon>
        <taxon>Pseudomonadota</taxon>
        <taxon>Betaproteobacteria</taxon>
        <taxon>Burkholderiales</taxon>
        <taxon>Oxalobacteraceae</taxon>
        <taxon>Telluria group</taxon>
        <taxon>Pseudoduganella</taxon>
    </lineage>
</organism>
<dbReference type="SUPFAM" id="SSF46785">
    <property type="entry name" value="Winged helix' DNA-binding domain"/>
    <property type="match status" value="1"/>
</dbReference>
<feature type="domain" description="HTH marR-type" evidence="4">
    <location>
        <begin position="4"/>
        <end position="137"/>
    </location>
</feature>
<dbReference type="RefSeq" id="WP_277416237.1">
    <property type="nucleotide sequence ID" value="NZ_CP119083.1"/>
</dbReference>
<dbReference type="PANTHER" id="PTHR33164:SF107">
    <property type="entry name" value="TRANSCRIPTIONAL REGULATORY PROTEIN"/>
    <property type="match status" value="1"/>
</dbReference>
<dbReference type="InterPro" id="IPR036390">
    <property type="entry name" value="WH_DNA-bd_sf"/>
</dbReference>
<keyword evidence="1" id="KW-0805">Transcription regulation</keyword>
<sequence>MSKPPRFVFLLNQAQRRLQRWTETRPEAWEGISSAQVGLLFLLASRNQATIGEIAQALQVAPAAVTNLSKRMEAAGLIERVADSSDGRVTRLQLTAAGQHASARSSDVLQELNKKLSKGFSADELAVVARWLAHVGALELEPAAAEVPAPGELTAPRR</sequence>
<keyword evidence="6" id="KW-1185">Reference proteome</keyword>
<keyword evidence="3" id="KW-0804">Transcription</keyword>
<evidence type="ECO:0000259" key="4">
    <source>
        <dbReference type="PROSITE" id="PS50995"/>
    </source>
</evidence>
<accession>A0ABY8BCA2</accession>
<dbReference type="Pfam" id="PF01047">
    <property type="entry name" value="MarR"/>
    <property type="match status" value="1"/>
</dbReference>